<dbReference type="InterPro" id="IPR008265">
    <property type="entry name" value="Lipase_GDSL_AS"/>
</dbReference>
<sequence length="376" mass="42525">MHESMAADHHFSFVPIFSFLLSLLTTIVSCNAGKVPRFFIFGDSLVDTGNNNYIFTKAKANVEPNGIDFAPSGGRPTGRFSNGKTFLDVLVDEFRAACYPPPYLGLGSNDGTLCGVNYASAGGGILNDTGSIFIGRINMDEQIGYYCATRQKLISSLGEEKASELLKNAIFPIVLASNDFLDNYYTPIIGKYKYVPPEVYVEQLIERYKLQLMRLYNLDARSFIVWNVPAIGCMPLERGLNYLSYGGNCDEEMNRHVLIYNRRLKDLINELNSKLPQVMVLYADIHHMFDEVRHSYKHYGFEVVDAACCKNEGPIVDLLPCGEKSTYCQDRSKYLFWDPYHPSEAANILMVERLMDGDDKNIYPFNIRRAMKLLGF</sequence>
<dbReference type="InterPro" id="IPR036514">
    <property type="entry name" value="SGNH_hydro_sf"/>
</dbReference>
<comment type="caution">
    <text evidence="9">The sequence shown here is derived from an EMBL/GenBank/DDBJ whole genome shotgun (WGS) entry which is preliminary data.</text>
</comment>
<name>A0A200R240_MACCD</name>
<dbReference type="GO" id="GO:0016042">
    <property type="term" value="P:lipid catabolic process"/>
    <property type="evidence" value="ECO:0007669"/>
    <property type="project" value="UniProtKB-KW"/>
</dbReference>
<accession>A0A200R240</accession>
<evidence type="ECO:0000313" key="10">
    <source>
        <dbReference type="Proteomes" id="UP000195402"/>
    </source>
</evidence>
<dbReference type="EMBL" id="MVGT01000481">
    <property type="protein sequence ID" value="OVA16761.1"/>
    <property type="molecule type" value="Genomic_DNA"/>
</dbReference>
<dbReference type="Proteomes" id="UP000195402">
    <property type="component" value="Unassembled WGS sequence"/>
</dbReference>
<evidence type="ECO:0000313" key="9">
    <source>
        <dbReference type="EMBL" id="OVA16761.1"/>
    </source>
</evidence>
<evidence type="ECO:0000256" key="4">
    <source>
        <dbReference type="ARBA" id="ARBA00022729"/>
    </source>
</evidence>
<dbReference type="CDD" id="cd01837">
    <property type="entry name" value="SGNH_plant_lipase_like"/>
    <property type="match status" value="1"/>
</dbReference>
<evidence type="ECO:0000256" key="2">
    <source>
        <dbReference type="ARBA" id="ARBA00008668"/>
    </source>
</evidence>
<comment type="similarity">
    <text evidence="2">Belongs to the 'GDSL' lipolytic enzyme family.</text>
</comment>
<dbReference type="Gene3D" id="3.40.50.1110">
    <property type="entry name" value="SGNH hydrolase"/>
    <property type="match status" value="1"/>
</dbReference>
<dbReference type="AlphaFoldDB" id="A0A200R240"/>
<dbReference type="InterPro" id="IPR051238">
    <property type="entry name" value="GDSL_esterase/lipase"/>
</dbReference>
<dbReference type="InterPro" id="IPR001087">
    <property type="entry name" value="GDSL"/>
</dbReference>
<dbReference type="SUPFAM" id="SSF52266">
    <property type="entry name" value="SGNH hydrolase"/>
    <property type="match status" value="1"/>
</dbReference>
<reference evidence="9 10" key="1">
    <citation type="journal article" date="2017" name="Mol. Plant">
        <title>The Genome of Medicinal Plant Macleaya cordata Provides New Insights into Benzylisoquinoline Alkaloids Metabolism.</title>
        <authorList>
            <person name="Liu X."/>
            <person name="Liu Y."/>
            <person name="Huang P."/>
            <person name="Ma Y."/>
            <person name="Qing Z."/>
            <person name="Tang Q."/>
            <person name="Cao H."/>
            <person name="Cheng P."/>
            <person name="Zheng Y."/>
            <person name="Yuan Z."/>
            <person name="Zhou Y."/>
            <person name="Liu J."/>
            <person name="Tang Z."/>
            <person name="Zhuo Y."/>
            <person name="Zhang Y."/>
            <person name="Yu L."/>
            <person name="Huang J."/>
            <person name="Yang P."/>
            <person name="Peng Q."/>
            <person name="Zhang J."/>
            <person name="Jiang W."/>
            <person name="Zhang Z."/>
            <person name="Lin K."/>
            <person name="Ro D.K."/>
            <person name="Chen X."/>
            <person name="Xiong X."/>
            <person name="Shang Y."/>
            <person name="Huang S."/>
            <person name="Zeng J."/>
        </authorList>
    </citation>
    <scope>NUCLEOTIDE SEQUENCE [LARGE SCALE GENOMIC DNA]</scope>
    <source>
        <strain evidence="10">cv. BLH2017</strain>
        <tissue evidence="9">Root</tissue>
    </source>
</reference>
<feature type="chain" id="PRO_5012442439" evidence="8">
    <location>
        <begin position="33"/>
        <end position="376"/>
    </location>
</feature>
<dbReference type="Pfam" id="PF00657">
    <property type="entry name" value="Lipase_GDSL"/>
    <property type="match status" value="1"/>
</dbReference>
<keyword evidence="6" id="KW-0442">Lipid degradation</keyword>
<dbReference type="PROSITE" id="PS01098">
    <property type="entry name" value="LIPASE_GDSL_SER"/>
    <property type="match status" value="1"/>
</dbReference>
<dbReference type="GO" id="GO:0016298">
    <property type="term" value="F:lipase activity"/>
    <property type="evidence" value="ECO:0007669"/>
    <property type="project" value="InterPro"/>
</dbReference>
<gene>
    <name evidence="9" type="ORF">BVC80_1543g216</name>
</gene>
<dbReference type="InterPro" id="IPR035669">
    <property type="entry name" value="SGNH_plant_lipase-like"/>
</dbReference>
<dbReference type="OMA" id="MHESMAA"/>
<evidence type="ECO:0000256" key="5">
    <source>
        <dbReference type="ARBA" id="ARBA00022801"/>
    </source>
</evidence>
<evidence type="ECO:0000256" key="3">
    <source>
        <dbReference type="ARBA" id="ARBA00022525"/>
    </source>
</evidence>
<evidence type="ECO:0000256" key="8">
    <source>
        <dbReference type="SAM" id="SignalP"/>
    </source>
</evidence>
<keyword evidence="3" id="KW-0964">Secreted</keyword>
<keyword evidence="7" id="KW-0443">Lipid metabolism</keyword>
<comment type="subcellular location">
    <subcellularLocation>
        <location evidence="1">Secreted</location>
    </subcellularLocation>
</comment>
<dbReference type="GO" id="GO:0005576">
    <property type="term" value="C:extracellular region"/>
    <property type="evidence" value="ECO:0007669"/>
    <property type="project" value="UniProtKB-SubCell"/>
</dbReference>
<dbReference type="PANTHER" id="PTHR45650:SF4">
    <property type="entry name" value="GDSL-LIKE LIPASE_ACYLHYDROLASE FAMILY PROTEIN, EXPRESSED"/>
    <property type="match status" value="1"/>
</dbReference>
<dbReference type="InParanoid" id="A0A200R240"/>
<evidence type="ECO:0000256" key="1">
    <source>
        <dbReference type="ARBA" id="ARBA00004613"/>
    </source>
</evidence>
<keyword evidence="5" id="KW-0378">Hydrolase</keyword>
<keyword evidence="4 8" id="KW-0732">Signal</keyword>
<evidence type="ECO:0000256" key="7">
    <source>
        <dbReference type="ARBA" id="ARBA00023098"/>
    </source>
</evidence>
<feature type="signal peptide" evidence="8">
    <location>
        <begin position="1"/>
        <end position="32"/>
    </location>
</feature>
<keyword evidence="10" id="KW-1185">Reference proteome</keyword>
<dbReference type="OrthoDB" id="1600564at2759"/>
<proteinExistence type="inferred from homology"/>
<dbReference type="PANTHER" id="PTHR45650">
    <property type="entry name" value="GDSL-LIKE LIPASE/ACYLHYDROLASE-RELATED"/>
    <property type="match status" value="1"/>
</dbReference>
<protein>
    <submittedName>
        <fullName evidence="9">Lipase</fullName>
    </submittedName>
</protein>
<evidence type="ECO:0000256" key="6">
    <source>
        <dbReference type="ARBA" id="ARBA00022963"/>
    </source>
</evidence>
<organism evidence="9 10">
    <name type="scientific">Macleaya cordata</name>
    <name type="common">Five-seeded plume-poppy</name>
    <name type="synonym">Bocconia cordata</name>
    <dbReference type="NCBI Taxonomy" id="56857"/>
    <lineage>
        <taxon>Eukaryota</taxon>
        <taxon>Viridiplantae</taxon>
        <taxon>Streptophyta</taxon>
        <taxon>Embryophyta</taxon>
        <taxon>Tracheophyta</taxon>
        <taxon>Spermatophyta</taxon>
        <taxon>Magnoliopsida</taxon>
        <taxon>Ranunculales</taxon>
        <taxon>Papaveraceae</taxon>
        <taxon>Papaveroideae</taxon>
        <taxon>Macleaya</taxon>
    </lineage>
</organism>